<comment type="similarity">
    <text evidence="3">Belongs to the heat shock protein 70 family.</text>
</comment>
<dbReference type="GO" id="GO:0005524">
    <property type="term" value="F:ATP binding"/>
    <property type="evidence" value="ECO:0007669"/>
    <property type="project" value="UniProtKB-KW"/>
</dbReference>
<evidence type="ECO:0000256" key="2">
    <source>
        <dbReference type="ARBA" id="ARBA00022840"/>
    </source>
</evidence>
<dbReference type="PANTHER" id="PTHR19375">
    <property type="entry name" value="HEAT SHOCK PROTEIN 70KDA"/>
    <property type="match status" value="1"/>
</dbReference>
<dbReference type="PROSITE" id="PS00329">
    <property type="entry name" value="HSP70_2"/>
    <property type="match status" value="1"/>
</dbReference>
<evidence type="ECO:0000313" key="6">
    <source>
        <dbReference type="Proteomes" id="UP000198341"/>
    </source>
</evidence>
<sequence length="534" mass="58222">MFASATILPIVHHHRRQHRFASSRASTKTASSHGRRRNQLLVVTNTNTNSNSSGICGIDLGTTNSAVAIVTDSGKTEIVPIPTINNVETTRTMPSVIHFTSSGEVLTGHDAVPFLRSDPKNTFGSVKRLIGRKYRKAKEDMKSVSYECCFDDETKRVGIKVPNLGEGVSLLPEEISSKVIERLVLEAERYRGLERGTIEKAVITVPAYFDQTQVDATVDAGMMAGLKVVKTLREPEAAALAYGVDIMNPDLDETIFVFDLGGGTFDVSILEVGGGTLEVLATGGDSRLGGDDLDVAVAKWMSKECDKKGLIVDFRGALLNARRTREKLSDVDVVNVPLPPDGKEVAFTRQMLEKACTSVLRRMRQPCVECADSAGVNLERLRQIEEAKNKKKNRNKISTRSAGRPFDRVLLVGGATKTPCVRKFVENTFSRKPELDLVDPDEVVALGAAVRAGSLSGTIDNVDTFNPLEAGLIRAFAAAKGLNNTEAGGAVGDLEDDDGEYDEFDEAYLNEDEGEWEDNEIPEDLDDLKEMIEQ</sequence>
<dbReference type="Gene3D" id="3.90.640.10">
    <property type="entry name" value="Actin, Chain A, domain 4"/>
    <property type="match status" value="1"/>
</dbReference>
<dbReference type="STRING" id="41875.K8EJH5"/>
<accession>K8EJH5</accession>
<keyword evidence="5" id="KW-0346">Stress response</keyword>
<keyword evidence="6" id="KW-1185">Reference proteome</keyword>
<evidence type="ECO:0000256" key="1">
    <source>
        <dbReference type="ARBA" id="ARBA00022741"/>
    </source>
</evidence>
<dbReference type="PRINTS" id="PR00301">
    <property type="entry name" value="HEATSHOCK70"/>
</dbReference>
<name>K8EJH5_9CHLO</name>
<organism evidence="5 6">
    <name type="scientific">Bathycoccus prasinos</name>
    <dbReference type="NCBI Taxonomy" id="41875"/>
    <lineage>
        <taxon>Eukaryota</taxon>
        <taxon>Viridiplantae</taxon>
        <taxon>Chlorophyta</taxon>
        <taxon>Mamiellophyceae</taxon>
        <taxon>Mamiellales</taxon>
        <taxon>Bathycoccaceae</taxon>
        <taxon>Bathycoccus</taxon>
    </lineage>
</organism>
<dbReference type="InterPro" id="IPR013126">
    <property type="entry name" value="Hsp_70_fam"/>
</dbReference>
<dbReference type="PROSITE" id="PS00297">
    <property type="entry name" value="HSP70_1"/>
    <property type="match status" value="1"/>
</dbReference>
<dbReference type="eggNOG" id="KOG0102">
    <property type="taxonomic scope" value="Eukaryota"/>
</dbReference>
<feature type="compositionally biased region" description="Low complexity" evidence="4">
    <location>
        <begin position="22"/>
        <end position="32"/>
    </location>
</feature>
<dbReference type="Pfam" id="PF00012">
    <property type="entry name" value="HSP70"/>
    <property type="match status" value="2"/>
</dbReference>
<dbReference type="InterPro" id="IPR043129">
    <property type="entry name" value="ATPase_NBD"/>
</dbReference>
<dbReference type="AlphaFoldDB" id="K8EJH5"/>
<dbReference type="GO" id="GO:0140662">
    <property type="term" value="F:ATP-dependent protein folding chaperone"/>
    <property type="evidence" value="ECO:0007669"/>
    <property type="project" value="InterPro"/>
</dbReference>
<feature type="region of interest" description="Disordered" evidence="4">
    <location>
        <begin position="14"/>
        <end position="37"/>
    </location>
</feature>
<evidence type="ECO:0000256" key="4">
    <source>
        <dbReference type="SAM" id="MobiDB-lite"/>
    </source>
</evidence>
<reference evidence="5 6" key="1">
    <citation type="submission" date="2011-10" db="EMBL/GenBank/DDBJ databases">
        <authorList>
            <person name="Genoscope - CEA"/>
        </authorList>
    </citation>
    <scope>NUCLEOTIDE SEQUENCE [LARGE SCALE GENOMIC DNA]</scope>
    <source>
        <strain evidence="5 6">RCC 1105</strain>
    </source>
</reference>
<dbReference type="EMBL" id="FO082269">
    <property type="protein sequence ID" value="CCO18342.1"/>
    <property type="molecule type" value="Genomic_DNA"/>
</dbReference>
<dbReference type="OrthoDB" id="2401965at2759"/>
<keyword evidence="2 3" id="KW-0067">ATP-binding</keyword>
<evidence type="ECO:0000256" key="3">
    <source>
        <dbReference type="RuleBase" id="RU003322"/>
    </source>
</evidence>
<dbReference type="InterPro" id="IPR018181">
    <property type="entry name" value="Heat_shock_70_CS"/>
</dbReference>
<gene>
    <name evidence="5" type="ordered locus">Bathy10g00640</name>
</gene>
<proteinExistence type="inferred from homology"/>
<dbReference type="Gene3D" id="3.30.420.40">
    <property type="match status" value="2"/>
</dbReference>
<dbReference type="RefSeq" id="XP_007510809.1">
    <property type="nucleotide sequence ID" value="XM_007510747.1"/>
</dbReference>
<dbReference type="GeneID" id="19013141"/>
<protein>
    <submittedName>
        <fullName evidence="5">Heat shock protein 70</fullName>
    </submittedName>
</protein>
<dbReference type="KEGG" id="bpg:Bathy10g00640"/>
<evidence type="ECO:0000313" key="5">
    <source>
        <dbReference type="EMBL" id="CCO18342.1"/>
    </source>
</evidence>
<keyword evidence="1 3" id="KW-0547">Nucleotide-binding</keyword>
<dbReference type="Proteomes" id="UP000198341">
    <property type="component" value="Chromosome 10"/>
</dbReference>
<dbReference type="SUPFAM" id="SSF53067">
    <property type="entry name" value="Actin-like ATPase domain"/>
    <property type="match status" value="2"/>
</dbReference>